<dbReference type="AlphaFoldDB" id="A0ABD6DYU7"/>
<evidence type="ECO:0000313" key="2">
    <source>
        <dbReference type="Proteomes" id="UP001597092"/>
    </source>
</evidence>
<dbReference type="Proteomes" id="UP001597092">
    <property type="component" value="Unassembled WGS sequence"/>
</dbReference>
<organism evidence="1 2">
    <name type="scientific">Halobellus litoreus</name>
    <dbReference type="NCBI Taxonomy" id="755310"/>
    <lineage>
        <taxon>Archaea</taxon>
        <taxon>Methanobacteriati</taxon>
        <taxon>Methanobacteriota</taxon>
        <taxon>Stenosarchaea group</taxon>
        <taxon>Halobacteria</taxon>
        <taxon>Halobacteriales</taxon>
        <taxon>Haloferacaceae</taxon>
        <taxon>Halobellus</taxon>
    </lineage>
</organism>
<accession>A0ABD6DYU7</accession>
<reference evidence="1 2" key="1">
    <citation type="journal article" date="2019" name="Int. J. Syst. Evol. Microbiol.">
        <title>The Global Catalogue of Microorganisms (GCM) 10K type strain sequencing project: providing services to taxonomists for standard genome sequencing and annotation.</title>
        <authorList>
            <consortium name="The Broad Institute Genomics Platform"/>
            <consortium name="The Broad Institute Genome Sequencing Center for Infectious Disease"/>
            <person name="Wu L."/>
            <person name="Ma J."/>
        </authorList>
    </citation>
    <scope>NUCLEOTIDE SEQUENCE [LARGE SCALE GENOMIC DNA]</scope>
    <source>
        <strain evidence="1 2">CGMCC 1.10387</strain>
    </source>
</reference>
<dbReference type="RefSeq" id="WP_256305599.1">
    <property type="nucleotide sequence ID" value="NZ_JANHAW010000001.1"/>
</dbReference>
<comment type="caution">
    <text evidence="1">The sequence shown here is derived from an EMBL/GenBank/DDBJ whole genome shotgun (WGS) entry which is preliminary data.</text>
</comment>
<protein>
    <submittedName>
        <fullName evidence="1">Uncharacterized protein</fullName>
    </submittedName>
</protein>
<sequence>MSTQNALSEFGGGIEADTEEWRDAVVSDSKSGYLVDVATQNPVNDAQRLKFLCCPACGEQWLREWRDALNDPLARHLVEAHGPADFGLSERGEHR</sequence>
<gene>
    <name evidence="1" type="ORF">ACFSAS_16900</name>
</gene>
<dbReference type="EMBL" id="JBHUDP010000010">
    <property type="protein sequence ID" value="MFD1687278.1"/>
    <property type="molecule type" value="Genomic_DNA"/>
</dbReference>
<proteinExistence type="predicted"/>
<name>A0ABD6DYU7_9EURY</name>
<evidence type="ECO:0000313" key="1">
    <source>
        <dbReference type="EMBL" id="MFD1687278.1"/>
    </source>
</evidence>
<keyword evidence="2" id="KW-1185">Reference proteome</keyword>